<dbReference type="EMBL" id="JAUSVF010000001">
    <property type="protein sequence ID" value="MDQ0321362.1"/>
    <property type="molecule type" value="Genomic_DNA"/>
</dbReference>
<evidence type="ECO:0000256" key="9">
    <source>
        <dbReference type="ARBA" id="ARBA00023136"/>
    </source>
</evidence>
<evidence type="ECO:0000256" key="10">
    <source>
        <dbReference type="SAM" id="MobiDB-lite"/>
    </source>
</evidence>
<name>A0ABU0BTR6_9HYPH</name>
<keyword evidence="14" id="KW-1185">Reference proteome</keyword>
<dbReference type="InterPro" id="IPR006260">
    <property type="entry name" value="TonB/TolA_C"/>
</dbReference>
<dbReference type="Proteomes" id="UP001230207">
    <property type="component" value="Unassembled WGS sequence"/>
</dbReference>
<dbReference type="PANTHER" id="PTHR33446:SF2">
    <property type="entry name" value="PROTEIN TONB"/>
    <property type="match status" value="1"/>
</dbReference>
<dbReference type="InterPro" id="IPR051045">
    <property type="entry name" value="TonB-dependent_transducer"/>
</dbReference>
<gene>
    <name evidence="13" type="ORF">QO002_003500</name>
</gene>
<evidence type="ECO:0000256" key="8">
    <source>
        <dbReference type="ARBA" id="ARBA00022989"/>
    </source>
</evidence>
<feature type="compositionally biased region" description="Basic and acidic residues" evidence="10">
    <location>
        <begin position="150"/>
        <end position="163"/>
    </location>
</feature>
<proteinExistence type="inferred from homology"/>
<dbReference type="Pfam" id="PF03544">
    <property type="entry name" value="TonB_C"/>
    <property type="match status" value="1"/>
</dbReference>
<evidence type="ECO:0000256" key="2">
    <source>
        <dbReference type="ARBA" id="ARBA00006555"/>
    </source>
</evidence>
<evidence type="ECO:0000259" key="12">
    <source>
        <dbReference type="PROSITE" id="PS52015"/>
    </source>
</evidence>
<feature type="region of interest" description="Disordered" evidence="10">
    <location>
        <begin position="132"/>
        <end position="224"/>
    </location>
</feature>
<evidence type="ECO:0000256" key="3">
    <source>
        <dbReference type="ARBA" id="ARBA00022448"/>
    </source>
</evidence>
<comment type="similarity">
    <text evidence="2">Belongs to the TonB family.</text>
</comment>
<dbReference type="PANTHER" id="PTHR33446">
    <property type="entry name" value="PROTEIN TONB-RELATED"/>
    <property type="match status" value="1"/>
</dbReference>
<dbReference type="InterPro" id="IPR037682">
    <property type="entry name" value="TonB_C"/>
</dbReference>
<evidence type="ECO:0000256" key="11">
    <source>
        <dbReference type="SAM" id="SignalP"/>
    </source>
</evidence>
<protein>
    <submittedName>
        <fullName evidence="13">Protein TonB</fullName>
    </submittedName>
</protein>
<evidence type="ECO:0000256" key="7">
    <source>
        <dbReference type="ARBA" id="ARBA00022927"/>
    </source>
</evidence>
<sequence length="311" mass="32887">MKTLMKWTVAVGLSLLAHAGAAALFQPENEEVTAQVAGGEAMEVTLLGNAFEETLQAGNPTEQPIDPLETPPEEVQPVEETAQVEEIRPVETEIPSETATDVQPVEADVVLPAEDIPPMIVADAEVTATVSPVETVIPEEKPEIQPVPEEIEKPKEKPPEEKPKKKVERKKPVKQKAGDAGQNVVSTQKGQADGAADAKASTSSGKKGNMNQQAGNAAASNYPGKIRSKLNRAFRYPNSAKREGLRGTAQVRFTVSSGGSLTGVSIAKSAGFPILDQAAIEAVQRAAPFPKIPDGAGKSSWTFTIPLAFGR</sequence>
<evidence type="ECO:0000313" key="14">
    <source>
        <dbReference type="Proteomes" id="UP001230207"/>
    </source>
</evidence>
<keyword evidence="8" id="KW-1133">Transmembrane helix</keyword>
<keyword evidence="11" id="KW-0732">Signal</keyword>
<accession>A0ABU0BTR6</accession>
<keyword evidence="7" id="KW-0653">Protein transport</keyword>
<organism evidence="13 14">
    <name type="scientific">Pararhizobium capsulatum DSM 1112</name>
    <dbReference type="NCBI Taxonomy" id="1121113"/>
    <lineage>
        <taxon>Bacteria</taxon>
        <taxon>Pseudomonadati</taxon>
        <taxon>Pseudomonadota</taxon>
        <taxon>Alphaproteobacteria</taxon>
        <taxon>Hyphomicrobiales</taxon>
        <taxon>Rhizobiaceae</taxon>
        <taxon>Rhizobium/Agrobacterium group</taxon>
        <taxon>Pararhizobium</taxon>
    </lineage>
</organism>
<dbReference type="RefSeq" id="WP_307231910.1">
    <property type="nucleotide sequence ID" value="NZ_JAUSVF010000001.1"/>
</dbReference>
<feature type="domain" description="TonB C-terminal" evidence="12">
    <location>
        <begin position="221"/>
        <end position="311"/>
    </location>
</feature>
<keyword evidence="5" id="KW-0997">Cell inner membrane</keyword>
<evidence type="ECO:0000256" key="6">
    <source>
        <dbReference type="ARBA" id="ARBA00022692"/>
    </source>
</evidence>
<keyword evidence="4" id="KW-1003">Cell membrane</keyword>
<feature type="chain" id="PRO_5046903560" evidence="11">
    <location>
        <begin position="20"/>
        <end position="311"/>
    </location>
</feature>
<evidence type="ECO:0000256" key="4">
    <source>
        <dbReference type="ARBA" id="ARBA00022475"/>
    </source>
</evidence>
<evidence type="ECO:0000256" key="1">
    <source>
        <dbReference type="ARBA" id="ARBA00004383"/>
    </source>
</evidence>
<dbReference type="NCBIfam" id="TIGR01352">
    <property type="entry name" value="tonB_Cterm"/>
    <property type="match status" value="1"/>
</dbReference>
<feature type="signal peptide" evidence="11">
    <location>
        <begin position="1"/>
        <end position="19"/>
    </location>
</feature>
<keyword evidence="6" id="KW-0812">Transmembrane</keyword>
<evidence type="ECO:0000256" key="5">
    <source>
        <dbReference type="ARBA" id="ARBA00022519"/>
    </source>
</evidence>
<reference evidence="13 14" key="1">
    <citation type="submission" date="2023-07" db="EMBL/GenBank/DDBJ databases">
        <title>Genomic Encyclopedia of Type Strains, Phase IV (KMG-IV): sequencing the most valuable type-strain genomes for metagenomic binning, comparative biology and taxonomic classification.</title>
        <authorList>
            <person name="Goeker M."/>
        </authorList>
    </citation>
    <scope>NUCLEOTIDE SEQUENCE [LARGE SCALE GENOMIC DNA]</scope>
    <source>
        <strain evidence="13 14">DSM 1112</strain>
    </source>
</reference>
<dbReference type="PROSITE" id="PS52015">
    <property type="entry name" value="TONB_CTD"/>
    <property type="match status" value="1"/>
</dbReference>
<keyword evidence="9" id="KW-0472">Membrane</keyword>
<keyword evidence="3" id="KW-0813">Transport</keyword>
<comment type="subcellular location">
    <subcellularLocation>
        <location evidence="1">Cell inner membrane</location>
        <topology evidence="1">Single-pass membrane protein</topology>
        <orientation evidence="1">Periplasmic side</orientation>
    </subcellularLocation>
</comment>
<comment type="caution">
    <text evidence="13">The sequence shown here is derived from an EMBL/GenBank/DDBJ whole genome shotgun (WGS) entry which is preliminary data.</text>
</comment>
<dbReference type="Gene3D" id="3.30.1150.10">
    <property type="match status" value="1"/>
</dbReference>
<feature type="compositionally biased region" description="Low complexity" evidence="10">
    <location>
        <begin position="187"/>
        <end position="221"/>
    </location>
</feature>
<feature type="compositionally biased region" description="Basic residues" evidence="10">
    <location>
        <begin position="164"/>
        <end position="174"/>
    </location>
</feature>
<evidence type="ECO:0000313" key="13">
    <source>
        <dbReference type="EMBL" id="MDQ0321362.1"/>
    </source>
</evidence>
<dbReference type="SUPFAM" id="SSF74653">
    <property type="entry name" value="TolA/TonB C-terminal domain"/>
    <property type="match status" value="1"/>
</dbReference>